<evidence type="ECO:0008006" key="3">
    <source>
        <dbReference type="Google" id="ProtNLM"/>
    </source>
</evidence>
<name>A0AA39ZQ11_9PEZI</name>
<dbReference type="InterPro" id="IPR002347">
    <property type="entry name" value="SDR_fam"/>
</dbReference>
<dbReference type="InterPro" id="IPR052184">
    <property type="entry name" value="SDR_enzymes"/>
</dbReference>
<dbReference type="PANTHER" id="PTHR45458">
    <property type="entry name" value="SHORT-CHAIN DEHYDROGENASE/REDUCTASE SDR"/>
    <property type="match status" value="1"/>
</dbReference>
<dbReference type="RefSeq" id="XP_060289243.1">
    <property type="nucleotide sequence ID" value="XM_060435496.1"/>
</dbReference>
<dbReference type="GO" id="GO:0016616">
    <property type="term" value="F:oxidoreductase activity, acting on the CH-OH group of donors, NAD or NADP as acceptor"/>
    <property type="evidence" value="ECO:0007669"/>
    <property type="project" value="TreeGrafter"/>
</dbReference>
<reference evidence="1" key="1">
    <citation type="submission" date="2023-06" db="EMBL/GenBank/DDBJ databases">
        <title>Genome-scale phylogeny and comparative genomics of the fungal order Sordariales.</title>
        <authorList>
            <consortium name="Lawrence Berkeley National Laboratory"/>
            <person name="Hensen N."/>
            <person name="Bonometti L."/>
            <person name="Westerberg I."/>
            <person name="Brannstrom I.O."/>
            <person name="Guillou S."/>
            <person name="Cros-Aarteil S."/>
            <person name="Calhoun S."/>
            <person name="Haridas S."/>
            <person name="Kuo A."/>
            <person name="Mondo S."/>
            <person name="Pangilinan J."/>
            <person name="Riley R."/>
            <person name="LaButti K."/>
            <person name="Andreopoulos B."/>
            <person name="Lipzen A."/>
            <person name="Chen C."/>
            <person name="Yanf M."/>
            <person name="Daum C."/>
            <person name="Ng V."/>
            <person name="Clum A."/>
            <person name="Steindorff A."/>
            <person name="Ohm R."/>
            <person name="Martin F."/>
            <person name="Silar P."/>
            <person name="Natvig D."/>
            <person name="Lalanne C."/>
            <person name="Gautier V."/>
            <person name="Ament-velasquez S.L."/>
            <person name="Kruys A."/>
            <person name="Hutchinson M.I."/>
            <person name="Powell A.J."/>
            <person name="Barry K."/>
            <person name="Miller A.N."/>
            <person name="Grigoriev I.V."/>
            <person name="Debuchy R."/>
            <person name="Gladieux P."/>
            <person name="Thoren M.H."/>
            <person name="Johannesson H."/>
        </authorList>
    </citation>
    <scope>NUCLEOTIDE SEQUENCE</scope>
    <source>
        <strain evidence="1">SMH2392-1A</strain>
    </source>
</reference>
<keyword evidence="2" id="KW-1185">Reference proteome</keyword>
<sequence>MGVYCITGTNRGLGLEFVRQLAQSGGHTILAAVRSLSSDLGDLNQVASPTTHVLECDTGSIKSIRAFATQAAQVLGPDKPIDFLINNAGINLGSSQNSLDLDPDHLTAMVNVNVVGPAKMVEFLLGIGLLSSRVRVLNMTSGLGSMQCSSETNPKCAGYSISKASLNMLTIHQSKDLREKLLGAVVIAMDPGWVKTRLGGRGAILETHESISNMLDVLDGLGDQDNGKFYQRLGQQVPW</sequence>
<dbReference type="PRINTS" id="PR00081">
    <property type="entry name" value="GDHRDH"/>
</dbReference>
<dbReference type="AlphaFoldDB" id="A0AA39ZQ11"/>
<dbReference type="SUPFAM" id="SSF51735">
    <property type="entry name" value="NAD(P)-binding Rossmann-fold domains"/>
    <property type="match status" value="1"/>
</dbReference>
<accession>A0AA39ZQ11</accession>
<dbReference type="Gene3D" id="3.40.50.720">
    <property type="entry name" value="NAD(P)-binding Rossmann-like Domain"/>
    <property type="match status" value="1"/>
</dbReference>
<dbReference type="InterPro" id="IPR036291">
    <property type="entry name" value="NAD(P)-bd_dom_sf"/>
</dbReference>
<evidence type="ECO:0000313" key="2">
    <source>
        <dbReference type="Proteomes" id="UP001172101"/>
    </source>
</evidence>
<dbReference type="Proteomes" id="UP001172101">
    <property type="component" value="Unassembled WGS sequence"/>
</dbReference>
<dbReference type="PANTHER" id="PTHR45458:SF1">
    <property type="entry name" value="SHORT CHAIN DEHYDROGENASE"/>
    <property type="match status" value="1"/>
</dbReference>
<comment type="caution">
    <text evidence="1">The sequence shown here is derived from an EMBL/GenBank/DDBJ whole genome shotgun (WGS) entry which is preliminary data.</text>
</comment>
<organism evidence="1 2">
    <name type="scientific">Lasiosphaeria miniovina</name>
    <dbReference type="NCBI Taxonomy" id="1954250"/>
    <lineage>
        <taxon>Eukaryota</taxon>
        <taxon>Fungi</taxon>
        <taxon>Dikarya</taxon>
        <taxon>Ascomycota</taxon>
        <taxon>Pezizomycotina</taxon>
        <taxon>Sordariomycetes</taxon>
        <taxon>Sordariomycetidae</taxon>
        <taxon>Sordariales</taxon>
        <taxon>Lasiosphaeriaceae</taxon>
        <taxon>Lasiosphaeria</taxon>
    </lineage>
</organism>
<dbReference type="Pfam" id="PF00106">
    <property type="entry name" value="adh_short"/>
    <property type="match status" value="1"/>
</dbReference>
<gene>
    <name evidence="1" type="ORF">B0T26DRAFT_523631</name>
</gene>
<proteinExistence type="predicted"/>
<dbReference type="GeneID" id="85318766"/>
<protein>
    <recommendedName>
        <fullName evidence="3">NAD(P)-binding protein</fullName>
    </recommendedName>
</protein>
<dbReference type="EMBL" id="JAUIRO010000009">
    <property type="protein sequence ID" value="KAK0701579.1"/>
    <property type="molecule type" value="Genomic_DNA"/>
</dbReference>
<evidence type="ECO:0000313" key="1">
    <source>
        <dbReference type="EMBL" id="KAK0701579.1"/>
    </source>
</evidence>